<dbReference type="CDD" id="cd02440">
    <property type="entry name" value="AdoMet_MTases"/>
    <property type="match status" value="1"/>
</dbReference>
<dbReference type="RefSeq" id="WP_214386898.1">
    <property type="nucleotide sequence ID" value="NZ_JAFLWW010000002.1"/>
</dbReference>
<keyword evidence="1" id="KW-0489">Methyltransferase</keyword>
<dbReference type="InterPro" id="IPR029063">
    <property type="entry name" value="SAM-dependent_MTases_sf"/>
</dbReference>
<evidence type="ECO:0000313" key="1">
    <source>
        <dbReference type="EMBL" id="MBT1155086.1"/>
    </source>
</evidence>
<keyword evidence="2" id="KW-1185">Reference proteome</keyword>
<sequence>MANINEKTREIWVEKKLASVPRGRLILDLGAGECQYKKFCPHLTYVSQDVAIYDGEGNQAGLQTGTWDFSQIDIRCDAVDIPEDVQYDAILCTEVLEHVPDPVRVVEKIARLVKPGGDVLLTAPFSSLTHFAPYHYATGFSSYFYSHHLDRLGLEILEITPNGGYFDFLDQELGRAASVHEEYVGVRPSFIARKIIKLARKVMRKAAAKDGERERRNSAQLLTMGWQIHARMRA</sequence>
<organism evidence="1 2">
    <name type="scientific">Aminobacter anthyllidis</name>
    <dbReference type="NCBI Taxonomy" id="1035067"/>
    <lineage>
        <taxon>Bacteria</taxon>
        <taxon>Pseudomonadati</taxon>
        <taxon>Pseudomonadota</taxon>
        <taxon>Alphaproteobacteria</taxon>
        <taxon>Hyphomicrobiales</taxon>
        <taxon>Phyllobacteriaceae</taxon>
        <taxon>Aminobacter</taxon>
    </lineage>
</organism>
<accession>A0A9X1D4N4</accession>
<dbReference type="Pfam" id="PF13489">
    <property type="entry name" value="Methyltransf_23"/>
    <property type="match status" value="1"/>
</dbReference>
<reference evidence="1" key="2">
    <citation type="submission" date="2021-03" db="EMBL/GenBank/DDBJ databases">
        <authorList>
            <person name="Artuso I."/>
            <person name="Turrini P."/>
            <person name="Pirolo M."/>
            <person name="Lugli G.A."/>
            <person name="Ventura M."/>
            <person name="Visca P."/>
        </authorList>
    </citation>
    <scope>NUCLEOTIDE SEQUENCE</scope>
    <source>
        <strain evidence="1">LMG 26462</strain>
    </source>
</reference>
<protein>
    <submittedName>
        <fullName evidence="1">Class I SAM-dependent methyltransferase</fullName>
    </submittedName>
</protein>
<gene>
    <name evidence="1" type="ORF">J1C56_05720</name>
</gene>
<keyword evidence="1" id="KW-0808">Transferase</keyword>
<dbReference type="Proteomes" id="UP001138921">
    <property type="component" value="Unassembled WGS sequence"/>
</dbReference>
<proteinExistence type="predicted"/>
<dbReference type="AlphaFoldDB" id="A0A9X1D4N4"/>
<dbReference type="SUPFAM" id="SSF53335">
    <property type="entry name" value="S-adenosyl-L-methionine-dependent methyltransferases"/>
    <property type="match status" value="1"/>
</dbReference>
<dbReference type="GO" id="GO:0008168">
    <property type="term" value="F:methyltransferase activity"/>
    <property type="evidence" value="ECO:0007669"/>
    <property type="project" value="UniProtKB-KW"/>
</dbReference>
<evidence type="ECO:0000313" key="2">
    <source>
        <dbReference type="Proteomes" id="UP001138921"/>
    </source>
</evidence>
<comment type="caution">
    <text evidence="1">The sequence shown here is derived from an EMBL/GenBank/DDBJ whole genome shotgun (WGS) entry which is preliminary data.</text>
</comment>
<dbReference type="EMBL" id="JAFLWW010000002">
    <property type="protein sequence ID" value="MBT1155086.1"/>
    <property type="molecule type" value="Genomic_DNA"/>
</dbReference>
<dbReference type="GO" id="GO:0032259">
    <property type="term" value="P:methylation"/>
    <property type="evidence" value="ECO:0007669"/>
    <property type="project" value="UniProtKB-KW"/>
</dbReference>
<name>A0A9X1D4N4_9HYPH</name>
<reference evidence="1" key="1">
    <citation type="journal article" date="2021" name="Microorganisms">
        <title>Phylogenomic Reconstruction and Metabolic Potential of the Genus Aminobacter.</title>
        <authorList>
            <person name="Artuso I."/>
            <person name="Turrini P."/>
            <person name="Pirolo M."/>
            <person name="Lugli G.A."/>
            <person name="Ventura M."/>
            <person name="Visca P."/>
        </authorList>
    </citation>
    <scope>NUCLEOTIDE SEQUENCE</scope>
    <source>
        <strain evidence="1">LMG 26462</strain>
    </source>
</reference>
<dbReference type="Gene3D" id="3.40.50.150">
    <property type="entry name" value="Vaccinia Virus protein VP39"/>
    <property type="match status" value="1"/>
</dbReference>